<dbReference type="AlphaFoldDB" id="A0A448HH83"/>
<dbReference type="Proteomes" id="UP000266895">
    <property type="component" value="Chromosome"/>
</dbReference>
<accession>A0A448HH83</accession>
<name>A0A448HH83_9ACTO</name>
<evidence type="ECO:0000313" key="3">
    <source>
        <dbReference type="EMBL" id="VEG28390.1"/>
    </source>
</evidence>
<protein>
    <recommendedName>
        <fullName evidence="2">DUF6571 domain-containing protein</fullName>
    </recommendedName>
</protein>
<feature type="compositionally biased region" description="Low complexity" evidence="1">
    <location>
        <begin position="685"/>
        <end position="697"/>
    </location>
</feature>
<dbReference type="OrthoDB" id="3249183at2"/>
<dbReference type="Pfam" id="PF20211">
    <property type="entry name" value="DUF6571"/>
    <property type="match status" value="1"/>
</dbReference>
<proteinExistence type="predicted"/>
<dbReference type="RefSeq" id="WP_126382579.1">
    <property type="nucleotide sequence ID" value="NZ_LR134350.1"/>
</dbReference>
<gene>
    <name evidence="3" type="ORF">NCTC11636_01514</name>
</gene>
<sequence length="707" mass="74075">MVTLYMNPDRLQEAIDCLDNLAAEGDSIRQSIDTEFNHEGDPIDPTVDLNNISAACTAVRNRATEIRTCRQTIIDLNENGVASMNADGTITCTVPDTVDINNSSDLTSWAQAETDAHDLDVLLDGGEPATGRTYDEVVASMSTNNENGTYAAAFIDAAGPENLTSLPGLAREHNERTLQYGVTYDPNNSAETLAGLLGEILAQASSTWDATEAQAASDAIVSSVDDPSEHTRIPALNAMMGGHDANGDHVNDLKFGNDFLLAMATGLEEVDLEAIEQYRDSRRSYDSSSGYDVQSSSNTTGISDPCYDPLAGVLDAMGNNPDAAAAFLAPPASGDATDPQADMTRMKTLAARDWDPTGFAGLTAAVAAASSIHTTTTDSSAATRSWQLAGTAVHQVALHGEESLYNDDAKARVGILLANCSGAVTSLWKSGTATDMVTDRKLPDATEDDVDALAYIVADSPEAVATISAGLAAHASELSDHLVEHWQQRGDDGAQQTYCIGLAHGNGIEAAARLAGIADRKAADLTATNKQASEDATQAANTAAAVFAAVATAPMGPWAAAATTVGATVFTHELISNVVGADITDAESPLEDNPKQAYVAAAVQDASDAGLITQEALQSESAKYSWIQQDPNGIYYVDLSNLPPSRHNEVVTWLDRVASLTEDETLMELNTSANGRYGDGHSTGSSVHPSNNPSSSSQLTPSAAEEE</sequence>
<organism evidence="3 4">
    <name type="scientific">Actinomyces howellii</name>
    <dbReference type="NCBI Taxonomy" id="52771"/>
    <lineage>
        <taxon>Bacteria</taxon>
        <taxon>Bacillati</taxon>
        <taxon>Actinomycetota</taxon>
        <taxon>Actinomycetes</taxon>
        <taxon>Actinomycetales</taxon>
        <taxon>Actinomycetaceae</taxon>
        <taxon>Actinomyces</taxon>
    </lineage>
</organism>
<keyword evidence="4" id="KW-1185">Reference proteome</keyword>
<evidence type="ECO:0000256" key="1">
    <source>
        <dbReference type="SAM" id="MobiDB-lite"/>
    </source>
</evidence>
<evidence type="ECO:0000313" key="4">
    <source>
        <dbReference type="Proteomes" id="UP000266895"/>
    </source>
</evidence>
<dbReference type="InterPro" id="IPR046701">
    <property type="entry name" value="DUF6571"/>
</dbReference>
<evidence type="ECO:0000259" key="2">
    <source>
        <dbReference type="Pfam" id="PF20211"/>
    </source>
</evidence>
<feature type="compositionally biased region" description="Low complexity" evidence="1">
    <location>
        <begin position="286"/>
        <end position="297"/>
    </location>
</feature>
<dbReference type="KEGG" id="ahw:NCTC11636_01514"/>
<feature type="region of interest" description="Disordered" evidence="1">
    <location>
        <begin position="672"/>
        <end position="707"/>
    </location>
</feature>
<dbReference type="EMBL" id="LR134350">
    <property type="protein sequence ID" value="VEG28390.1"/>
    <property type="molecule type" value="Genomic_DNA"/>
</dbReference>
<reference evidence="3 4" key="1">
    <citation type="submission" date="2018-12" db="EMBL/GenBank/DDBJ databases">
        <authorList>
            <consortium name="Pathogen Informatics"/>
        </authorList>
    </citation>
    <scope>NUCLEOTIDE SEQUENCE [LARGE SCALE GENOMIC DNA]</scope>
    <source>
        <strain evidence="3 4">NCTC11636</strain>
    </source>
</reference>
<feature type="region of interest" description="Disordered" evidence="1">
    <location>
        <begin position="281"/>
        <end position="300"/>
    </location>
</feature>
<feature type="domain" description="DUF6571" evidence="2">
    <location>
        <begin position="1"/>
        <end position="686"/>
    </location>
</feature>